<dbReference type="OMA" id="RVVQHMH"/>
<feature type="chain" id="PRO_5003978916" evidence="3">
    <location>
        <begin position="19"/>
        <end position="730"/>
    </location>
</feature>
<evidence type="ECO:0000313" key="5">
    <source>
        <dbReference type="Proteomes" id="UP000011185"/>
    </source>
</evidence>
<keyword evidence="5" id="KW-1185">Reference proteome</keyword>
<dbReference type="VEuPathDB" id="MicrosporidiaDB:THOM_0246"/>
<evidence type="ECO:0000313" key="4">
    <source>
        <dbReference type="EMBL" id="ELQ76753.1"/>
    </source>
</evidence>
<dbReference type="Proteomes" id="UP000011185">
    <property type="component" value="Unassembled WGS sequence"/>
</dbReference>
<accession>L7JZ79</accession>
<feature type="coiled-coil region" evidence="1">
    <location>
        <begin position="484"/>
        <end position="593"/>
    </location>
</feature>
<dbReference type="HOGENOM" id="CLU_379555_0_0_1"/>
<name>L7JZ79_TRAHO</name>
<protein>
    <submittedName>
        <fullName evidence="4">Uncharacterized protein</fullName>
    </submittedName>
</protein>
<evidence type="ECO:0000256" key="3">
    <source>
        <dbReference type="SAM" id="SignalP"/>
    </source>
</evidence>
<proteinExistence type="predicted"/>
<evidence type="ECO:0000256" key="1">
    <source>
        <dbReference type="SAM" id="Coils"/>
    </source>
</evidence>
<keyword evidence="1" id="KW-0175">Coiled coil</keyword>
<dbReference type="EMBL" id="JH993817">
    <property type="protein sequence ID" value="ELQ76753.1"/>
    <property type="molecule type" value="Genomic_DNA"/>
</dbReference>
<gene>
    <name evidence="4" type="ORF">THOM_0246</name>
</gene>
<dbReference type="AlphaFoldDB" id="L7JZ79"/>
<dbReference type="OrthoDB" id="2404674at2759"/>
<dbReference type="STRING" id="72359.L7JZ79"/>
<organism evidence="4 5">
    <name type="scientific">Trachipleistophora hominis</name>
    <name type="common">Microsporidian parasite</name>
    <dbReference type="NCBI Taxonomy" id="72359"/>
    <lineage>
        <taxon>Eukaryota</taxon>
        <taxon>Fungi</taxon>
        <taxon>Fungi incertae sedis</taxon>
        <taxon>Microsporidia</taxon>
        <taxon>Pleistophoridae</taxon>
        <taxon>Trachipleistophora</taxon>
    </lineage>
</organism>
<reference evidence="4 5" key="1">
    <citation type="journal article" date="2012" name="PLoS Pathog.">
        <title>The genome of the obligate intracellular parasite Trachipleistophora hominis: new insights into microsporidian genome dynamics and reductive evolution.</title>
        <authorList>
            <person name="Heinz E."/>
            <person name="Williams T.A."/>
            <person name="Nakjang S."/>
            <person name="Noel C.J."/>
            <person name="Swan D.C."/>
            <person name="Goldberg A.V."/>
            <person name="Harris S.R."/>
            <person name="Weinmaier T."/>
            <person name="Markert S."/>
            <person name="Becher D."/>
            <person name="Bernhardt J."/>
            <person name="Dagan T."/>
            <person name="Hacker C."/>
            <person name="Lucocq J.M."/>
            <person name="Schweder T."/>
            <person name="Rattei T."/>
            <person name="Hall N."/>
            <person name="Hirt R.P."/>
            <person name="Embley T.M."/>
        </authorList>
    </citation>
    <scope>NUCLEOTIDE SEQUENCE [LARGE SCALE GENOMIC DNA]</scope>
</reference>
<keyword evidence="3" id="KW-0732">Signal</keyword>
<sequence>MTAAHLTTSLALALEVHALRAMNEKLYMKMSILRTMRRMDGCVRRRYDDVVRIDMMRECVGRRIKEMRRRMDDDVVVMVELMDGRRVYDGMDGRRVDDGKEGRRTRDREERRKVDDGMDGHRTRDKEEGQGLIKNGHRVRDGIGQERECVEKSFYRVVRRNPDIPNVEHEKNVLSMEHKEEHKNKNIKEKIKRINKDGKDAAYKLTSTCSSPHLRNYKRLNEYASFPFLRPEECELLIVKRGIAQSIEIIRTVINKEMDVFLAMMTEMGVIRVDRKRRARVNANVEDRGFIVGLDERCGGNGNSAYYGQMNDADAKALREQEKRVVQHMHEYISDGRGFDKQRVAQRMHEDSDDGRGFDKQRVVQQMHEDSNELNRCRLAVHRQLLKLRECVAENVLKSFERLAQRQITGRINTHGWIARYGSKSGKKRLIMKMKEEIETGDGRTIRERTMHRIKLKIKRTLLFMHKNTLRNCLLCVMRIDKECEEERMKRMVVEKKYEEIRNREEGLQKEMHAVRIGENSLREQYEEIKIREGKLQEQYKEIKIRESELLKEMHEQEITNVETRQRYEEDKMKEIELQKVTHEQEIQMMHEQYEIEREETSALVAQKLKACHALKGMALRVLNNKCIAYTCIDIERNLYRIQSNIFYAEFILLNAIHQSLKMVVRTGTIENDERLVDVINSSLRDIEGFKSPRFVKMSVELEISKRYVKDLIKIKKVLKMFSLYSEEDC</sequence>
<feature type="region of interest" description="Disordered" evidence="2">
    <location>
        <begin position="92"/>
        <end position="129"/>
    </location>
</feature>
<dbReference type="InParanoid" id="L7JZ79"/>
<evidence type="ECO:0000256" key="2">
    <source>
        <dbReference type="SAM" id="MobiDB-lite"/>
    </source>
</evidence>
<feature type="signal peptide" evidence="3">
    <location>
        <begin position="1"/>
        <end position="18"/>
    </location>
</feature>